<comment type="similarity">
    <text evidence="2 9">Belongs to the cytochrome P450 family.</text>
</comment>
<evidence type="ECO:0000256" key="4">
    <source>
        <dbReference type="ARBA" id="ARBA00022723"/>
    </source>
</evidence>
<dbReference type="GO" id="GO:0020037">
    <property type="term" value="F:heme binding"/>
    <property type="evidence" value="ECO:0007669"/>
    <property type="project" value="InterPro"/>
</dbReference>
<dbReference type="GO" id="GO:0005506">
    <property type="term" value="F:iron ion binding"/>
    <property type="evidence" value="ECO:0007669"/>
    <property type="project" value="InterPro"/>
</dbReference>
<keyword evidence="12" id="KW-1185">Reference proteome</keyword>
<keyword evidence="3 8" id="KW-0349">Heme</keyword>
<evidence type="ECO:0000256" key="3">
    <source>
        <dbReference type="ARBA" id="ARBA00022617"/>
    </source>
</evidence>
<dbReference type="CDD" id="cd11063">
    <property type="entry name" value="CYP52"/>
    <property type="match status" value="1"/>
</dbReference>
<dbReference type="PROSITE" id="PS00086">
    <property type="entry name" value="CYTOCHROME_P450"/>
    <property type="match status" value="1"/>
</dbReference>
<dbReference type="InterPro" id="IPR036396">
    <property type="entry name" value="Cyt_P450_sf"/>
</dbReference>
<dbReference type="PANTHER" id="PTHR24287:SF1">
    <property type="entry name" value="P450, PUTATIVE (EUROFUNG)-RELATED"/>
    <property type="match status" value="1"/>
</dbReference>
<keyword evidence="10" id="KW-1133">Transmembrane helix</keyword>
<dbReference type="PRINTS" id="PR00463">
    <property type="entry name" value="EP450I"/>
</dbReference>
<evidence type="ECO:0000256" key="8">
    <source>
        <dbReference type="PIRSR" id="PIRSR602401-1"/>
    </source>
</evidence>
<feature type="transmembrane region" description="Helical" evidence="10">
    <location>
        <begin position="12"/>
        <end position="32"/>
    </location>
</feature>
<dbReference type="OrthoDB" id="1470350at2759"/>
<evidence type="ECO:0000256" key="10">
    <source>
        <dbReference type="SAM" id="Phobius"/>
    </source>
</evidence>
<evidence type="ECO:0000313" key="11">
    <source>
        <dbReference type="EMBL" id="KZP16738.1"/>
    </source>
</evidence>
<dbReference type="PRINTS" id="PR00385">
    <property type="entry name" value="P450"/>
</dbReference>
<dbReference type="AlphaFoldDB" id="A0A166FF39"/>
<dbReference type="Proteomes" id="UP000076532">
    <property type="component" value="Unassembled WGS sequence"/>
</dbReference>
<keyword evidence="7 9" id="KW-0503">Monooxygenase</keyword>
<dbReference type="Pfam" id="PF00067">
    <property type="entry name" value="p450"/>
    <property type="match status" value="1"/>
</dbReference>
<dbReference type="InterPro" id="IPR001128">
    <property type="entry name" value="Cyt_P450"/>
</dbReference>
<evidence type="ECO:0000256" key="5">
    <source>
        <dbReference type="ARBA" id="ARBA00023002"/>
    </source>
</evidence>
<sequence>MAFLAPGVAFIARGLLSLVLPCTLIAGVRLFLAVRFELVVPIWATIVLSILGLPVVLIARYQLLQFRHRRRAAALGARMAPALEGKWPGNLDILLDAMDKLTKSYPGDGHWQWIEKYGYSFNLNFLWEDEMLTYEPEIIKKILATDFPIYVKGERFRYAMASVLGSGVFNSDNDMWKFHRSMTRPFFSRDRISDFENFERHASLAIESMKQRLRDGHAVDFQDLIARFTLDSASEFLLGKNVKALADALPYPHNAPGIHIKQNSHAEDFSVAFADAQFTISQRANIGWMWPITEITGDKTIAPMKVVDGFLWPIVDEAIEKNQARADHGKVFSKEEVSEESTLLDHLVNLTSDRTVIKDEILNIMIAGRDTTATTLTFLVYFLGEHPEVFERLREEVLASVGPSAAPTYDDVRDMKYLRAVINETLRLFPAVPFDIRETTQDTTWPSTDPTQKPIYVPAGTTTSYSVFVMHRRTDLWGPDALEFDPDRFLDERQKKYLSKNPFIFAPFNAGPRICLGQQFAYNEMSYFLIRLMQAFSSMEVDLDAQLPETRPPPSWLQVPGRQSREKLWPKSHLTMYAHGGLWVKMHEASH</sequence>
<dbReference type="Gene3D" id="1.10.630.10">
    <property type="entry name" value="Cytochrome P450"/>
    <property type="match status" value="1"/>
</dbReference>
<evidence type="ECO:0000256" key="2">
    <source>
        <dbReference type="ARBA" id="ARBA00010617"/>
    </source>
</evidence>
<dbReference type="SUPFAM" id="SSF48264">
    <property type="entry name" value="Cytochrome P450"/>
    <property type="match status" value="1"/>
</dbReference>
<dbReference type="GO" id="GO:0004497">
    <property type="term" value="F:monooxygenase activity"/>
    <property type="evidence" value="ECO:0007669"/>
    <property type="project" value="UniProtKB-KW"/>
</dbReference>
<keyword evidence="6 8" id="KW-0408">Iron</keyword>
<dbReference type="PANTHER" id="PTHR24287">
    <property type="entry name" value="P450, PUTATIVE (EUROFUNG)-RELATED"/>
    <property type="match status" value="1"/>
</dbReference>
<evidence type="ECO:0000313" key="12">
    <source>
        <dbReference type="Proteomes" id="UP000076532"/>
    </source>
</evidence>
<dbReference type="EMBL" id="KV417590">
    <property type="protein sequence ID" value="KZP16738.1"/>
    <property type="molecule type" value="Genomic_DNA"/>
</dbReference>
<evidence type="ECO:0000256" key="6">
    <source>
        <dbReference type="ARBA" id="ARBA00023004"/>
    </source>
</evidence>
<comment type="cofactor">
    <cofactor evidence="1 8">
        <name>heme</name>
        <dbReference type="ChEBI" id="CHEBI:30413"/>
    </cofactor>
</comment>
<feature type="binding site" description="axial binding residue" evidence="8">
    <location>
        <position position="515"/>
    </location>
    <ligand>
        <name>heme</name>
        <dbReference type="ChEBI" id="CHEBI:30413"/>
    </ligand>
    <ligandPart>
        <name>Fe</name>
        <dbReference type="ChEBI" id="CHEBI:18248"/>
    </ligandPart>
</feature>
<evidence type="ECO:0000256" key="9">
    <source>
        <dbReference type="RuleBase" id="RU000461"/>
    </source>
</evidence>
<proteinExistence type="inferred from homology"/>
<keyword evidence="10" id="KW-0812">Transmembrane</keyword>
<reference evidence="11 12" key="1">
    <citation type="journal article" date="2016" name="Mol. Biol. Evol.">
        <title>Comparative Genomics of Early-Diverging Mushroom-Forming Fungi Provides Insights into the Origins of Lignocellulose Decay Capabilities.</title>
        <authorList>
            <person name="Nagy L.G."/>
            <person name="Riley R."/>
            <person name="Tritt A."/>
            <person name="Adam C."/>
            <person name="Daum C."/>
            <person name="Floudas D."/>
            <person name="Sun H."/>
            <person name="Yadav J.S."/>
            <person name="Pangilinan J."/>
            <person name="Larsson K.H."/>
            <person name="Matsuura K."/>
            <person name="Barry K."/>
            <person name="Labutti K."/>
            <person name="Kuo R."/>
            <person name="Ohm R.A."/>
            <person name="Bhattacharya S.S."/>
            <person name="Shirouzu T."/>
            <person name="Yoshinaga Y."/>
            <person name="Martin F.M."/>
            <person name="Grigoriev I.V."/>
            <person name="Hibbett D.S."/>
        </authorList>
    </citation>
    <scope>NUCLEOTIDE SEQUENCE [LARGE SCALE GENOMIC DNA]</scope>
    <source>
        <strain evidence="11 12">CBS 109695</strain>
    </source>
</reference>
<feature type="transmembrane region" description="Helical" evidence="10">
    <location>
        <begin position="38"/>
        <end position="61"/>
    </location>
</feature>
<dbReference type="InterPro" id="IPR017972">
    <property type="entry name" value="Cyt_P450_CS"/>
</dbReference>
<keyword evidence="5 9" id="KW-0560">Oxidoreductase</keyword>
<gene>
    <name evidence="11" type="ORF">FIBSPDRAFT_831531</name>
</gene>
<evidence type="ECO:0000256" key="7">
    <source>
        <dbReference type="ARBA" id="ARBA00023033"/>
    </source>
</evidence>
<dbReference type="InterPro" id="IPR002401">
    <property type="entry name" value="Cyt_P450_E_grp-I"/>
</dbReference>
<dbReference type="InterPro" id="IPR047146">
    <property type="entry name" value="Cyt_P450_E_CYP52_fungi"/>
</dbReference>
<dbReference type="STRING" id="436010.A0A166FF39"/>
<accession>A0A166FF39</accession>
<keyword evidence="10" id="KW-0472">Membrane</keyword>
<name>A0A166FF39_9AGAM</name>
<protein>
    <submittedName>
        <fullName evidence="11">Cytochrome P450</fullName>
    </submittedName>
</protein>
<keyword evidence="4 8" id="KW-0479">Metal-binding</keyword>
<evidence type="ECO:0000256" key="1">
    <source>
        <dbReference type="ARBA" id="ARBA00001971"/>
    </source>
</evidence>
<organism evidence="11 12">
    <name type="scientific">Athelia psychrophila</name>
    <dbReference type="NCBI Taxonomy" id="1759441"/>
    <lineage>
        <taxon>Eukaryota</taxon>
        <taxon>Fungi</taxon>
        <taxon>Dikarya</taxon>
        <taxon>Basidiomycota</taxon>
        <taxon>Agaricomycotina</taxon>
        <taxon>Agaricomycetes</taxon>
        <taxon>Agaricomycetidae</taxon>
        <taxon>Atheliales</taxon>
        <taxon>Atheliaceae</taxon>
        <taxon>Athelia</taxon>
    </lineage>
</organism>
<dbReference type="GO" id="GO:0016705">
    <property type="term" value="F:oxidoreductase activity, acting on paired donors, with incorporation or reduction of molecular oxygen"/>
    <property type="evidence" value="ECO:0007669"/>
    <property type="project" value="InterPro"/>
</dbReference>